<dbReference type="Proteomes" id="UP001597425">
    <property type="component" value="Unassembled WGS sequence"/>
</dbReference>
<gene>
    <name evidence="2" type="ORF">ACFSKX_10505</name>
</gene>
<evidence type="ECO:0000313" key="3">
    <source>
        <dbReference type="Proteomes" id="UP001597425"/>
    </source>
</evidence>
<proteinExistence type="predicted"/>
<sequence length="161" mass="18237">MELVTATEEHLRTLMNWLPDERACLQWGGPAFRYPFSEQTFLQDCRWTELPSYRLVDDNGTTLAFGQYYRRLDRCHLGRLIVSPAHRGAGVGRTLVTELIRCGCADLGVGECSLFVLKDNTVAKALYGKLGFEFAHYPGSAEWLEVCDYMVAPAEVFTRYG</sequence>
<dbReference type="PROSITE" id="PS51186">
    <property type="entry name" value="GNAT"/>
    <property type="match status" value="1"/>
</dbReference>
<keyword evidence="3" id="KW-1185">Reference proteome</keyword>
<accession>A0ABW5EBP5</accession>
<dbReference type="RefSeq" id="WP_265721596.1">
    <property type="nucleotide sequence ID" value="NZ_JAPIVK010000013.1"/>
</dbReference>
<dbReference type="Pfam" id="PF00583">
    <property type="entry name" value="Acetyltransf_1"/>
    <property type="match status" value="1"/>
</dbReference>
<dbReference type="CDD" id="cd04301">
    <property type="entry name" value="NAT_SF"/>
    <property type="match status" value="1"/>
</dbReference>
<name>A0ABW5EBP5_9GAMM</name>
<evidence type="ECO:0000259" key="1">
    <source>
        <dbReference type="PROSITE" id="PS51186"/>
    </source>
</evidence>
<dbReference type="InterPro" id="IPR016181">
    <property type="entry name" value="Acyl_CoA_acyltransferase"/>
</dbReference>
<protein>
    <submittedName>
        <fullName evidence="2">GNAT family N-acetyltransferase</fullName>
    </submittedName>
</protein>
<evidence type="ECO:0000313" key="2">
    <source>
        <dbReference type="EMBL" id="MFD2310847.1"/>
    </source>
</evidence>
<reference evidence="3" key="1">
    <citation type="journal article" date="2019" name="Int. J. Syst. Evol. Microbiol.">
        <title>The Global Catalogue of Microorganisms (GCM) 10K type strain sequencing project: providing services to taxonomists for standard genome sequencing and annotation.</title>
        <authorList>
            <consortium name="The Broad Institute Genomics Platform"/>
            <consortium name="The Broad Institute Genome Sequencing Center for Infectious Disease"/>
            <person name="Wu L."/>
            <person name="Ma J."/>
        </authorList>
    </citation>
    <scope>NUCLEOTIDE SEQUENCE [LARGE SCALE GENOMIC DNA]</scope>
    <source>
        <strain evidence="3">KCTC 12848</strain>
    </source>
</reference>
<dbReference type="InterPro" id="IPR000182">
    <property type="entry name" value="GNAT_dom"/>
</dbReference>
<feature type="domain" description="N-acetyltransferase" evidence="1">
    <location>
        <begin position="1"/>
        <end position="155"/>
    </location>
</feature>
<dbReference type="SUPFAM" id="SSF55729">
    <property type="entry name" value="Acyl-CoA N-acyltransferases (Nat)"/>
    <property type="match status" value="1"/>
</dbReference>
<comment type="caution">
    <text evidence="2">The sequence shown here is derived from an EMBL/GenBank/DDBJ whole genome shotgun (WGS) entry which is preliminary data.</text>
</comment>
<dbReference type="Gene3D" id="3.40.630.30">
    <property type="match status" value="1"/>
</dbReference>
<organism evidence="2 3">
    <name type="scientific">Microbulbifer halophilus</name>
    <dbReference type="NCBI Taxonomy" id="453963"/>
    <lineage>
        <taxon>Bacteria</taxon>
        <taxon>Pseudomonadati</taxon>
        <taxon>Pseudomonadota</taxon>
        <taxon>Gammaproteobacteria</taxon>
        <taxon>Cellvibrionales</taxon>
        <taxon>Microbulbiferaceae</taxon>
        <taxon>Microbulbifer</taxon>
    </lineage>
</organism>
<dbReference type="EMBL" id="JBHUJD010000011">
    <property type="protein sequence ID" value="MFD2310847.1"/>
    <property type="molecule type" value="Genomic_DNA"/>
</dbReference>